<feature type="compositionally biased region" description="Low complexity" evidence="1">
    <location>
        <begin position="53"/>
        <end position="71"/>
    </location>
</feature>
<evidence type="ECO:0000256" key="1">
    <source>
        <dbReference type="SAM" id="MobiDB-lite"/>
    </source>
</evidence>
<feature type="domain" description="Right handed beta helix" evidence="3">
    <location>
        <begin position="247"/>
        <end position="442"/>
    </location>
</feature>
<evidence type="ECO:0000259" key="3">
    <source>
        <dbReference type="Pfam" id="PF13229"/>
    </source>
</evidence>
<dbReference type="Pfam" id="PF13229">
    <property type="entry name" value="Beta_helix"/>
    <property type="match status" value="1"/>
</dbReference>
<dbReference type="Proteomes" id="UP000217343">
    <property type="component" value="Chromosome"/>
</dbReference>
<keyword evidence="2" id="KW-0732">Signal</keyword>
<feature type="signal peptide" evidence="2">
    <location>
        <begin position="1"/>
        <end position="28"/>
    </location>
</feature>
<reference evidence="4 5" key="1">
    <citation type="submission" date="2017-06" db="EMBL/GenBank/DDBJ databases">
        <title>Sequencing and comparative analysis of myxobacterial genomes.</title>
        <authorList>
            <person name="Rupp O."/>
            <person name="Goesmann A."/>
            <person name="Sogaard-Andersen L."/>
        </authorList>
    </citation>
    <scope>NUCLEOTIDE SEQUENCE [LARGE SCALE GENOMIC DNA]</scope>
    <source>
        <strain evidence="4 5">DSM 14697</strain>
    </source>
</reference>
<feature type="region of interest" description="Disordered" evidence="1">
    <location>
        <begin position="26"/>
        <end position="95"/>
    </location>
</feature>
<evidence type="ECO:0000256" key="2">
    <source>
        <dbReference type="SAM" id="SignalP"/>
    </source>
</evidence>
<accession>A0A250K171</accession>
<evidence type="ECO:0000313" key="4">
    <source>
        <dbReference type="EMBL" id="ATB49640.1"/>
    </source>
</evidence>
<dbReference type="RefSeq" id="WP_095960126.1">
    <property type="nucleotide sequence ID" value="NZ_CP022203.1"/>
</dbReference>
<feature type="compositionally biased region" description="Gly residues" evidence="1">
    <location>
        <begin position="38"/>
        <end position="52"/>
    </location>
</feature>
<dbReference type="Gene3D" id="2.160.20.10">
    <property type="entry name" value="Single-stranded right-handed beta-helix, Pectin lyase-like"/>
    <property type="match status" value="1"/>
</dbReference>
<feature type="chain" id="PRO_5012964926" description="Right handed beta helix domain-containing protein" evidence="2">
    <location>
        <begin position="29"/>
        <end position="458"/>
    </location>
</feature>
<dbReference type="InterPro" id="IPR011050">
    <property type="entry name" value="Pectin_lyase_fold/virulence"/>
</dbReference>
<organism evidence="4 5">
    <name type="scientific">Corallococcus macrosporus DSM 14697</name>
    <dbReference type="NCBI Taxonomy" id="1189310"/>
    <lineage>
        <taxon>Bacteria</taxon>
        <taxon>Pseudomonadati</taxon>
        <taxon>Myxococcota</taxon>
        <taxon>Myxococcia</taxon>
        <taxon>Myxococcales</taxon>
        <taxon>Cystobacterineae</taxon>
        <taxon>Myxococcaceae</taxon>
        <taxon>Corallococcus</taxon>
    </lineage>
</organism>
<dbReference type="InterPro" id="IPR012334">
    <property type="entry name" value="Pectin_lyas_fold"/>
</dbReference>
<dbReference type="AlphaFoldDB" id="A0A250K171"/>
<dbReference type="KEGG" id="mmas:MYMAC_005294"/>
<name>A0A250K171_9BACT</name>
<gene>
    <name evidence="4" type="ORF">MYMAC_005294</name>
</gene>
<dbReference type="PROSITE" id="PS51257">
    <property type="entry name" value="PROKAR_LIPOPROTEIN"/>
    <property type="match status" value="1"/>
</dbReference>
<dbReference type="SUPFAM" id="SSF51126">
    <property type="entry name" value="Pectin lyase-like"/>
    <property type="match status" value="1"/>
</dbReference>
<sequence>MNALRPPRPLFALPLVLVLAACSSAPDARPAPEDAGVTDGGADSGTPDGGADAGSDGDAGSDTDAGAPDSGTDAGIDTDAGTPDGGPVIEVPEDGGTVVTGILTGQLTVAGSPYRVVGDSNGVVTIPSGHVLTVGPGVILDFQGRPEVTEADVDTDAPDNVMNHQAGRVEVRVYGAIQVRGTADAPVLLTSTNPYGWWGMNFYGANSVGSGDPVFEHMVFERVRKNQYNSDRDWTRGALWVYYPGPVTITDSVFRDNESSANCGALDLMFTDGSRVEGTLFEHNRIREIDRFAQPGTFSMAGGGAVCITHGRNTVLRDNTFRGNAVEAFGGSLTSDLWDRPILTWPNPEGIFDLGGGAAIHYFQPDNDLLENNVFEGNFIPWGPGAAVQLEDIGGSRTLIIRGNRFVNNRGGAGGVITCNRGSNTGELVITGDNVFTGNTVNGQPATNMTGDCGVVSR</sequence>
<protein>
    <recommendedName>
        <fullName evidence="3">Right handed beta helix domain-containing protein</fullName>
    </recommendedName>
</protein>
<dbReference type="EMBL" id="CP022203">
    <property type="protein sequence ID" value="ATB49640.1"/>
    <property type="molecule type" value="Genomic_DNA"/>
</dbReference>
<evidence type="ECO:0000313" key="5">
    <source>
        <dbReference type="Proteomes" id="UP000217343"/>
    </source>
</evidence>
<proteinExistence type="predicted"/>
<dbReference type="InterPro" id="IPR039448">
    <property type="entry name" value="Beta_helix"/>
</dbReference>
<dbReference type="OrthoDB" id="5379146at2"/>
<keyword evidence="5" id="KW-1185">Reference proteome</keyword>